<feature type="transmembrane region" description="Helical" evidence="6">
    <location>
        <begin position="38"/>
        <end position="57"/>
    </location>
</feature>
<comment type="subcellular location">
    <subcellularLocation>
        <location evidence="1">Membrane</location>
        <topology evidence="1">Multi-pass membrane protein</topology>
    </subcellularLocation>
</comment>
<feature type="transmembrane region" description="Helical" evidence="6">
    <location>
        <begin position="120"/>
        <end position="137"/>
    </location>
</feature>
<protein>
    <submittedName>
        <fullName evidence="7">Uncharacterized protein</fullName>
    </submittedName>
</protein>
<dbReference type="GO" id="GO:0015360">
    <property type="term" value="F:acetate:proton symporter activity"/>
    <property type="evidence" value="ECO:0007669"/>
    <property type="project" value="TreeGrafter"/>
</dbReference>
<feature type="transmembrane region" description="Helical" evidence="6">
    <location>
        <begin position="149"/>
        <end position="166"/>
    </location>
</feature>
<dbReference type="InterPro" id="IPR000791">
    <property type="entry name" value="Gpr1/Fun34/SatP-like"/>
</dbReference>
<evidence type="ECO:0000256" key="2">
    <source>
        <dbReference type="ARBA" id="ARBA00005587"/>
    </source>
</evidence>
<dbReference type="EMBL" id="LR699553">
    <property type="protein sequence ID" value="VVD28960.1"/>
    <property type="molecule type" value="Genomic_DNA"/>
</dbReference>
<dbReference type="PANTHER" id="PTHR30178:SF3">
    <property type="entry name" value="SUCCINATE-ACETATE_PROTON SYMPORTER SATP"/>
    <property type="match status" value="1"/>
</dbReference>
<dbReference type="Proteomes" id="UP000325811">
    <property type="component" value="Chromosome I"/>
</dbReference>
<dbReference type="InterPro" id="IPR047623">
    <property type="entry name" value="SatP"/>
</dbReference>
<evidence type="ECO:0000256" key="5">
    <source>
        <dbReference type="ARBA" id="ARBA00023136"/>
    </source>
</evidence>
<accession>A0A5Q4Z264</accession>
<name>A0A5Q4Z264_9BURK</name>
<dbReference type="RefSeq" id="WP_007181511.1">
    <property type="nucleotide sequence ID" value="NZ_LR699553.1"/>
</dbReference>
<evidence type="ECO:0000256" key="4">
    <source>
        <dbReference type="ARBA" id="ARBA00022989"/>
    </source>
</evidence>
<dbReference type="AlphaFoldDB" id="A0A5Q4Z264"/>
<feature type="transmembrane region" description="Helical" evidence="6">
    <location>
        <begin position="69"/>
        <end position="87"/>
    </location>
</feature>
<proteinExistence type="inferred from homology"/>
<evidence type="ECO:0000313" key="7">
    <source>
        <dbReference type="EMBL" id="VVD28960.1"/>
    </source>
</evidence>
<evidence type="ECO:0000256" key="1">
    <source>
        <dbReference type="ARBA" id="ARBA00004141"/>
    </source>
</evidence>
<keyword evidence="4 6" id="KW-1133">Transmembrane helix</keyword>
<reference evidence="7 8" key="1">
    <citation type="submission" date="2019-08" db="EMBL/GenBank/DDBJ databases">
        <authorList>
            <person name="Herpell B J."/>
        </authorList>
    </citation>
    <scope>NUCLEOTIDE SEQUENCE [LARGE SCALE GENOMIC DNA]</scope>
    <source>
        <strain evidence="8">Msb3</strain>
    </source>
</reference>
<dbReference type="GO" id="GO:0071422">
    <property type="term" value="P:succinate transmembrane transport"/>
    <property type="evidence" value="ECO:0007669"/>
    <property type="project" value="TreeGrafter"/>
</dbReference>
<organism evidence="7 8">
    <name type="scientific">Paraburkholderia dioscoreae</name>
    <dbReference type="NCBI Taxonomy" id="2604047"/>
    <lineage>
        <taxon>Bacteria</taxon>
        <taxon>Pseudomonadati</taxon>
        <taxon>Pseudomonadota</taxon>
        <taxon>Betaproteobacteria</taxon>
        <taxon>Burkholderiales</taxon>
        <taxon>Burkholderiaceae</taxon>
        <taxon>Paraburkholderia</taxon>
    </lineage>
</organism>
<dbReference type="KEGG" id="pdio:PDMSB3_2504"/>
<keyword evidence="5 6" id="KW-0472">Membrane</keyword>
<evidence type="ECO:0000256" key="3">
    <source>
        <dbReference type="ARBA" id="ARBA00022692"/>
    </source>
</evidence>
<dbReference type="Pfam" id="PF01184">
    <property type="entry name" value="Gpr1_Fun34_YaaH"/>
    <property type="match status" value="1"/>
</dbReference>
<feature type="transmembrane region" description="Helical" evidence="6">
    <location>
        <begin position="93"/>
        <end position="113"/>
    </location>
</feature>
<dbReference type="PANTHER" id="PTHR30178">
    <property type="entry name" value="INNER MEMBRANE PROTEIN YAAH"/>
    <property type="match status" value="1"/>
</dbReference>
<keyword evidence="8" id="KW-1185">Reference proteome</keyword>
<dbReference type="NCBIfam" id="NF038013">
    <property type="entry name" value="AceTr_1"/>
    <property type="match status" value="1"/>
</dbReference>
<evidence type="ECO:0000256" key="6">
    <source>
        <dbReference type="SAM" id="Phobius"/>
    </source>
</evidence>
<dbReference type="GO" id="GO:0005886">
    <property type="term" value="C:plasma membrane"/>
    <property type="evidence" value="ECO:0007669"/>
    <property type="project" value="TreeGrafter"/>
</dbReference>
<comment type="similarity">
    <text evidence="2">Belongs to the acetate uptake transporter (AceTr) (TC 2.A.96) family.</text>
</comment>
<evidence type="ECO:0000313" key="8">
    <source>
        <dbReference type="Proteomes" id="UP000325811"/>
    </source>
</evidence>
<keyword evidence="3 6" id="KW-0812">Transmembrane</keyword>
<sequence length="211" mass="23038">MNIKAPNPASLGLAGFALTTWLLSMINAGWFSGNAMGMVLAVAFAYGGTAQALAGLMEIPRGNTFGATAFLSYGAFWWSLALFVLFLHGTVPAAFIGWYLFLWGVFTLYMWVATWRAARVLQLVFLSLWITFFVLAASEWTGLEWLHHAGGYLGMLTALLAFYLSAAEIINETHGHVVLPTGVASERLALTLSIQEELPLSLSIEEKLRNA</sequence>
<gene>
    <name evidence="7" type="ORF">PDMSB3_2504</name>
</gene>